<dbReference type="GO" id="GO:1900378">
    <property type="term" value="P:positive regulation of secondary metabolite biosynthetic process"/>
    <property type="evidence" value="ECO:0007669"/>
    <property type="project" value="TreeGrafter"/>
</dbReference>
<dbReference type="EMBL" id="QYUL01000001">
    <property type="protein sequence ID" value="RJF84860.1"/>
    <property type="molecule type" value="Genomic_DNA"/>
</dbReference>
<dbReference type="AlphaFoldDB" id="A0A418W4A2"/>
<evidence type="ECO:0000256" key="2">
    <source>
        <dbReference type="ARBA" id="ARBA00022771"/>
    </source>
</evidence>
<dbReference type="PROSITE" id="PS51128">
    <property type="entry name" value="ZF_DKSA_2"/>
    <property type="match status" value="1"/>
</dbReference>
<dbReference type="PANTHER" id="PTHR38777:SF1">
    <property type="entry name" value="DNAK SUPPRESSOR PROTEIN"/>
    <property type="match status" value="1"/>
</dbReference>
<dbReference type="Proteomes" id="UP000283458">
    <property type="component" value="Unassembled WGS sequence"/>
</dbReference>
<dbReference type="GO" id="GO:0008270">
    <property type="term" value="F:zinc ion binding"/>
    <property type="evidence" value="ECO:0007669"/>
    <property type="project" value="UniProtKB-KW"/>
</dbReference>
<dbReference type="PANTHER" id="PTHR38777">
    <property type="entry name" value="FELS-2 PROPHAGE PROTEIN"/>
    <property type="match status" value="1"/>
</dbReference>
<proteinExistence type="predicted"/>
<feature type="region of interest" description="Disordered" evidence="5">
    <location>
        <begin position="1"/>
        <end position="36"/>
    </location>
</feature>
<keyword evidence="2" id="KW-0863">Zinc-finger</keyword>
<feature type="compositionally biased region" description="Basic and acidic residues" evidence="5">
    <location>
        <begin position="19"/>
        <end position="29"/>
    </location>
</feature>
<gene>
    <name evidence="7" type="ORF">D3877_10300</name>
</gene>
<feature type="domain" description="Zinc finger DksA/TraR C4-type" evidence="6">
    <location>
        <begin position="56"/>
        <end position="85"/>
    </location>
</feature>
<comment type="caution">
    <text evidence="7">The sequence shown here is derived from an EMBL/GenBank/DDBJ whole genome shotgun (WGS) entry which is preliminary data.</text>
</comment>
<evidence type="ECO:0000313" key="8">
    <source>
        <dbReference type="Proteomes" id="UP000283458"/>
    </source>
</evidence>
<dbReference type="InterPro" id="IPR000962">
    <property type="entry name" value="Znf_DskA_TraR"/>
</dbReference>
<sequence length="88" mass="9563">MDRWRSRTARPPYPPGRRRVADDADRAGEADQSEVSLSGAVAHIRDVLSGAGADCCVDCDAPIPPARRAAYRAATRCVDCQAEHEGRR</sequence>
<accession>A0A418W4A2</accession>
<name>A0A418W4A2_9PROT</name>
<evidence type="ECO:0000259" key="6">
    <source>
        <dbReference type="Pfam" id="PF01258"/>
    </source>
</evidence>
<protein>
    <recommendedName>
        <fullName evidence="6">Zinc finger DksA/TraR C4-type domain-containing protein</fullName>
    </recommendedName>
</protein>
<evidence type="ECO:0000256" key="4">
    <source>
        <dbReference type="PROSITE-ProRule" id="PRU00510"/>
    </source>
</evidence>
<evidence type="ECO:0000256" key="1">
    <source>
        <dbReference type="ARBA" id="ARBA00022723"/>
    </source>
</evidence>
<dbReference type="Pfam" id="PF01258">
    <property type="entry name" value="zf-dskA_traR"/>
    <property type="match status" value="1"/>
</dbReference>
<keyword evidence="8" id="KW-1185">Reference proteome</keyword>
<keyword evidence="1" id="KW-0479">Metal-binding</keyword>
<evidence type="ECO:0000256" key="3">
    <source>
        <dbReference type="ARBA" id="ARBA00022833"/>
    </source>
</evidence>
<dbReference type="Gene3D" id="1.20.120.910">
    <property type="entry name" value="DksA, coiled-coil domain"/>
    <property type="match status" value="1"/>
</dbReference>
<reference evidence="7 8" key="1">
    <citation type="submission" date="2018-09" db="EMBL/GenBank/DDBJ databases">
        <authorList>
            <person name="Zhu H."/>
        </authorList>
    </citation>
    <scope>NUCLEOTIDE SEQUENCE [LARGE SCALE GENOMIC DNA]</scope>
    <source>
        <strain evidence="7 8">K2W22B-5</strain>
    </source>
</reference>
<keyword evidence="3" id="KW-0862">Zinc</keyword>
<feature type="zinc finger region" description="dksA C4-type" evidence="4">
    <location>
        <begin position="56"/>
        <end position="80"/>
    </location>
</feature>
<evidence type="ECO:0000256" key="5">
    <source>
        <dbReference type="SAM" id="MobiDB-lite"/>
    </source>
</evidence>
<evidence type="ECO:0000313" key="7">
    <source>
        <dbReference type="EMBL" id="RJF84860.1"/>
    </source>
</evidence>
<organism evidence="7 8">
    <name type="scientific">Azospirillum cavernae</name>
    <dbReference type="NCBI Taxonomy" id="2320860"/>
    <lineage>
        <taxon>Bacteria</taxon>
        <taxon>Pseudomonadati</taxon>
        <taxon>Pseudomonadota</taxon>
        <taxon>Alphaproteobacteria</taxon>
        <taxon>Rhodospirillales</taxon>
        <taxon>Azospirillaceae</taxon>
        <taxon>Azospirillum</taxon>
    </lineage>
</organism>